<proteinExistence type="inferred from homology"/>
<reference evidence="4" key="2">
    <citation type="submission" date="2020-10" db="UniProtKB">
        <authorList>
            <consortium name="WormBaseParasite"/>
        </authorList>
    </citation>
    <scope>IDENTIFICATION</scope>
</reference>
<dbReference type="AlphaFoldDB" id="A0A7E4V991"/>
<name>A0A7E4V991_PANRE</name>
<dbReference type="InterPro" id="IPR021150">
    <property type="entry name" value="Ubiq_cyt_c_chap"/>
</dbReference>
<evidence type="ECO:0000313" key="4">
    <source>
        <dbReference type="WBParaSite" id="Pan_g18047.t1"/>
    </source>
</evidence>
<dbReference type="GO" id="GO:0005739">
    <property type="term" value="C:mitochondrion"/>
    <property type="evidence" value="ECO:0007669"/>
    <property type="project" value="TreeGrafter"/>
</dbReference>
<organism evidence="3 4">
    <name type="scientific">Panagrellus redivivus</name>
    <name type="common">Microworm</name>
    <dbReference type="NCBI Taxonomy" id="6233"/>
    <lineage>
        <taxon>Eukaryota</taxon>
        <taxon>Metazoa</taxon>
        <taxon>Ecdysozoa</taxon>
        <taxon>Nematoda</taxon>
        <taxon>Chromadorea</taxon>
        <taxon>Rhabditida</taxon>
        <taxon>Tylenchina</taxon>
        <taxon>Panagrolaimomorpha</taxon>
        <taxon>Panagrolaimoidea</taxon>
        <taxon>Panagrolaimidae</taxon>
        <taxon>Panagrellus</taxon>
    </lineage>
</organism>
<dbReference type="PANTHER" id="PTHR12184">
    <property type="entry name" value="UBIQUINOL-CYTOCHROME C REDUCTASE COMPLEX ASSEMBLY FACTOR 1 FAMILY MEMBER"/>
    <property type="match status" value="1"/>
</dbReference>
<comment type="similarity">
    <text evidence="1">Belongs to the CBP3 family.</text>
</comment>
<dbReference type="PANTHER" id="PTHR12184:SF1">
    <property type="entry name" value="UBIQUINOL-CYTOCHROME-C REDUCTASE COMPLEX ASSEMBLY FACTOR 1"/>
    <property type="match status" value="1"/>
</dbReference>
<dbReference type="Proteomes" id="UP000492821">
    <property type="component" value="Unassembled WGS sequence"/>
</dbReference>
<protein>
    <submittedName>
        <fullName evidence="4">Ubiq_cyt_C_chap domain-containing protein</fullName>
    </submittedName>
</protein>
<accession>A0A7E4V991</accession>
<reference evidence="3" key="1">
    <citation type="journal article" date="2013" name="Genetics">
        <title>The draft genome and transcriptome of Panagrellus redivivus are shaped by the harsh demands of a free-living lifestyle.</title>
        <authorList>
            <person name="Srinivasan J."/>
            <person name="Dillman A.R."/>
            <person name="Macchietto M.G."/>
            <person name="Heikkinen L."/>
            <person name="Lakso M."/>
            <person name="Fracchia K.M."/>
            <person name="Antoshechkin I."/>
            <person name="Mortazavi A."/>
            <person name="Wong G."/>
            <person name="Sternberg P.W."/>
        </authorList>
    </citation>
    <scope>NUCLEOTIDE SEQUENCE [LARGE SCALE GENOMIC DNA]</scope>
    <source>
        <strain evidence="3">MT8872</strain>
    </source>
</reference>
<dbReference type="GO" id="GO:0034551">
    <property type="term" value="P:mitochondrial respiratory chain complex III assembly"/>
    <property type="evidence" value="ECO:0007669"/>
    <property type="project" value="TreeGrafter"/>
</dbReference>
<evidence type="ECO:0000313" key="3">
    <source>
        <dbReference type="Proteomes" id="UP000492821"/>
    </source>
</evidence>
<dbReference type="Pfam" id="PF03981">
    <property type="entry name" value="Ubiq_cyt_C_chap"/>
    <property type="match status" value="1"/>
</dbReference>
<dbReference type="InterPro" id="IPR007129">
    <property type="entry name" value="Ubiqinol_cyt_c_chaperone_CPB3"/>
</dbReference>
<keyword evidence="3" id="KW-1185">Reference proteome</keyword>
<dbReference type="WBParaSite" id="Pan_g18047.t1">
    <property type="protein sequence ID" value="Pan_g18047.t1"/>
    <property type="gene ID" value="Pan_g18047"/>
</dbReference>
<feature type="domain" description="Ubiquinol-cytochrome c chaperone" evidence="2">
    <location>
        <begin position="102"/>
        <end position="243"/>
    </location>
</feature>
<evidence type="ECO:0000256" key="1">
    <source>
        <dbReference type="ARBA" id="ARBA00006407"/>
    </source>
</evidence>
<evidence type="ECO:0000259" key="2">
    <source>
        <dbReference type="Pfam" id="PF03981"/>
    </source>
</evidence>
<sequence>MQRRLITRTLNAASLYSHQRQISVPTRPLYAESIDDFVQKQLQKEPSKLPLRMQGVIEMARRKLSRKKDFIDPEFKALLDKAASQLYYDCANKYPYLELCKAFDLPDYMSTWFKLTLMHVWMVLIRMHVSLDAGAYDRVKRGLLSTMWLDVDKRLEIVGEEINQKLNTAADMRKMNGLYLQTLLEYDEGFLSDDRALAAAVWRNLYMTRSFDPIYVNTVVRYMRASVSYLDSIEVNDLLVNGIEHWKPAESLRAAK</sequence>